<dbReference type="AlphaFoldDB" id="A0A8J3NJJ8"/>
<organism evidence="1 2">
    <name type="scientific">Catellatospora bangladeshensis</name>
    <dbReference type="NCBI Taxonomy" id="310355"/>
    <lineage>
        <taxon>Bacteria</taxon>
        <taxon>Bacillati</taxon>
        <taxon>Actinomycetota</taxon>
        <taxon>Actinomycetes</taxon>
        <taxon>Micromonosporales</taxon>
        <taxon>Micromonosporaceae</taxon>
        <taxon>Catellatospora</taxon>
    </lineage>
</organism>
<sequence length="142" mass="14232">MTRRCSRRDRGAIAAWTATMSVLAVALALTVVALAQVQAARVRAAGLAAEAARAGVQHIDLTAYRTNGRLVLQPGLASTAAEAHLAAAGATGTATVTGNRITVTATSRQSVPLLTVFGLGGQVTVTATAAAQPYTADPIGGP</sequence>
<evidence type="ECO:0000313" key="2">
    <source>
        <dbReference type="Proteomes" id="UP000601223"/>
    </source>
</evidence>
<protein>
    <submittedName>
        <fullName evidence="1">Uncharacterized protein</fullName>
    </submittedName>
</protein>
<dbReference type="Proteomes" id="UP000601223">
    <property type="component" value="Unassembled WGS sequence"/>
</dbReference>
<proteinExistence type="predicted"/>
<reference evidence="1 2" key="1">
    <citation type="submission" date="2021-01" db="EMBL/GenBank/DDBJ databases">
        <title>Whole genome shotgun sequence of Catellatospora bangladeshensis NBRC 107357.</title>
        <authorList>
            <person name="Komaki H."/>
            <person name="Tamura T."/>
        </authorList>
    </citation>
    <scope>NUCLEOTIDE SEQUENCE [LARGE SCALE GENOMIC DNA]</scope>
    <source>
        <strain evidence="1 2">NBRC 107357</strain>
    </source>
</reference>
<evidence type="ECO:0000313" key="1">
    <source>
        <dbReference type="EMBL" id="GIF82078.1"/>
    </source>
</evidence>
<name>A0A8J3NJJ8_9ACTN</name>
<comment type="caution">
    <text evidence="1">The sequence shown here is derived from an EMBL/GenBank/DDBJ whole genome shotgun (WGS) entry which is preliminary data.</text>
</comment>
<gene>
    <name evidence="1" type="ORF">Cba03nite_34270</name>
</gene>
<accession>A0A8J3NJJ8</accession>
<dbReference type="EMBL" id="BONF01000017">
    <property type="protein sequence ID" value="GIF82078.1"/>
    <property type="molecule type" value="Genomic_DNA"/>
</dbReference>
<keyword evidence="2" id="KW-1185">Reference proteome</keyword>